<dbReference type="Proteomes" id="UP000515152">
    <property type="component" value="Unplaced"/>
</dbReference>
<dbReference type="GO" id="GO:0016020">
    <property type="term" value="C:membrane"/>
    <property type="evidence" value="ECO:0007669"/>
    <property type="project" value="UniProtKB-SubCell"/>
</dbReference>
<keyword evidence="6" id="KW-0325">Glycoprotein</keyword>
<dbReference type="PANTHER" id="PTHR23412:SF6">
    <property type="entry name" value="MESOTHELIN"/>
    <property type="match status" value="1"/>
</dbReference>
<sequence length="511" mass="56497">MPENVFEYSSNCELIQQGIRDTTISRPNVEVLGNMACILDRPYIQNSDPEIIEKMKNCNDFSDAQSSAMQTVLIQGNTKYGPPSRWRRKTLNDLGILPLYFSHDFWRRFNRRTQRNFLKKFLRSLRRRKTQKRKMKRLFRQLMRGLRTKRGANECTVGNITRVTISDDAFPFGYDATQFGHCLSAQVVKENLASLTEKVDVDEFQRVILDRLDEAYPSGLPDEQVQLLGSVSRVATTTDLSKWNISSPDTLAALMNSDDGEWEPDMSKLIVTKFLSGSNSLNSSELNFLGGPNLCALDTSTLTDISSDSIKGADSLDLSNCTTEKKKVLFETARQAFPVNFQNRDSDDTLTSYQLLEPYLGGASIDVIRGFSACNVSMDIETFIGLDEPVVLDLTVSEVSGLLGSNLPDLASYENETVVQNWISRQFQSQLDTLDLGLTGGRAEAATTASSNSTGNATTAATPTTVTTATTTVTTATTATTTASAGNKGSSYSLPFIFLMLNMAFIKIQIV</sequence>
<dbReference type="GeneID" id="122131964"/>
<dbReference type="RefSeq" id="XP_042562623.1">
    <property type="nucleotide sequence ID" value="XM_042706689.1"/>
</dbReference>
<dbReference type="AlphaFoldDB" id="A0A8M1KJU6"/>
<evidence type="ECO:0000313" key="7">
    <source>
        <dbReference type="Proteomes" id="UP000515152"/>
    </source>
</evidence>
<comment type="subcellular location">
    <subcellularLocation>
        <location evidence="1">Membrane</location>
    </subcellularLocation>
</comment>
<keyword evidence="7" id="KW-1185">Reference proteome</keyword>
<evidence type="ECO:0000313" key="8">
    <source>
        <dbReference type="RefSeq" id="XP_042562623.1"/>
    </source>
</evidence>
<evidence type="ECO:0000256" key="1">
    <source>
        <dbReference type="ARBA" id="ARBA00004370"/>
    </source>
</evidence>
<proteinExistence type="inferred from homology"/>
<protein>
    <submittedName>
        <fullName evidence="8">Mesothelin-like protein</fullName>
    </submittedName>
</protein>
<dbReference type="InterPro" id="IPR010335">
    <property type="entry name" value="Mesothelin"/>
</dbReference>
<comment type="similarity">
    <text evidence="2">Belongs to the mesothelin family.</text>
</comment>
<name>A0A8M1KJU6_CLUHA</name>
<dbReference type="InterPro" id="IPR026664">
    <property type="entry name" value="Stereocilin-rel"/>
</dbReference>
<organism evidence="7 8">
    <name type="scientific">Clupea harengus</name>
    <name type="common">Atlantic herring</name>
    <dbReference type="NCBI Taxonomy" id="7950"/>
    <lineage>
        <taxon>Eukaryota</taxon>
        <taxon>Metazoa</taxon>
        <taxon>Chordata</taxon>
        <taxon>Craniata</taxon>
        <taxon>Vertebrata</taxon>
        <taxon>Euteleostomi</taxon>
        <taxon>Actinopterygii</taxon>
        <taxon>Neopterygii</taxon>
        <taxon>Teleostei</taxon>
        <taxon>Clupei</taxon>
        <taxon>Clupeiformes</taxon>
        <taxon>Clupeoidei</taxon>
        <taxon>Clupeidae</taxon>
        <taxon>Clupea</taxon>
    </lineage>
</organism>
<evidence type="ECO:0000256" key="2">
    <source>
        <dbReference type="ARBA" id="ARBA00011016"/>
    </source>
</evidence>
<accession>A0A8M1KJU6</accession>
<evidence type="ECO:0000256" key="3">
    <source>
        <dbReference type="ARBA" id="ARBA00022729"/>
    </source>
</evidence>
<dbReference type="PANTHER" id="PTHR23412">
    <property type="entry name" value="STEREOCILIN RELATED"/>
    <property type="match status" value="1"/>
</dbReference>
<gene>
    <name evidence="8" type="primary">LOC122131964</name>
</gene>
<reference evidence="8" key="1">
    <citation type="submission" date="2025-08" db="UniProtKB">
        <authorList>
            <consortium name="RefSeq"/>
        </authorList>
    </citation>
    <scope>IDENTIFICATION</scope>
</reference>
<dbReference type="KEGG" id="char:122131964"/>
<dbReference type="GO" id="GO:0009986">
    <property type="term" value="C:cell surface"/>
    <property type="evidence" value="ECO:0007669"/>
    <property type="project" value="TreeGrafter"/>
</dbReference>
<evidence type="ECO:0000256" key="6">
    <source>
        <dbReference type="ARBA" id="ARBA00023180"/>
    </source>
</evidence>
<evidence type="ECO:0000256" key="4">
    <source>
        <dbReference type="ARBA" id="ARBA00022889"/>
    </source>
</evidence>
<dbReference type="OrthoDB" id="9329195at2759"/>
<keyword evidence="4" id="KW-0130">Cell adhesion</keyword>
<keyword evidence="5" id="KW-0472">Membrane</keyword>
<keyword evidence="3" id="KW-0732">Signal</keyword>
<dbReference type="GO" id="GO:0007160">
    <property type="term" value="P:cell-matrix adhesion"/>
    <property type="evidence" value="ECO:0007669"/>
    <property type="project" value="TreeGrafter"/>
</dbReference>
<evidence type="ECO:0000256" key="5">
    <source>
        <dbReference type="ARBA" id="ARBA00023136"/>
    </source>
</evidence>
<dbReference type="Pfam" id="PF06060">
    <property type="entry name" value="Mesothelin"/>
    <property type="match status" value="1"/>
</dbReference>